<keyword evidence="3 7" id="KW-0067">ATP-binding</keyword>
<keyword evidence="2 7" id="KW-0547">Nucleotide-binding</keyword>
<dbReference type="AlphaFoldDB" id="A0A433TVA1"/>
<evidence type="ECO:0000256" key="7">
    <source>
        <dbReference type="PROSITE-ProRule" id="PRU00283"/>
    </source>
</evidence>
<keyword evidence="6" id="KW-0206">Cytoskeleton</keyword>
<keyword evidence="4" id="KW-0175">Coiled coil</keyword>
<dbReference type="InterPro" id="IPR027417">
    <property type="entry name" value="P-loop_NTPase"/>
</dbReference>
<dbReference type="OrthoDB" id="3176171at2759"/>
<organism evidence="9 10">
    <name type="scientific">Elysia chlorotica</name>
    <name type="common">Eastern emerald elysia</name>
    <name type="synonym">Sea slug</name>
    <dbReference type="NCBI Taxonomy" id="188477"/>
    <lineage>
        <taxon>Eukaryota</taxon>
        <taxon>Metazoa</taxon>
        <taxon>Spiralia</taxon>
        <taxon>Lophotrochozoa</taxon>
        <taxon>Mollusca</taxon>
        <taxon>Gastropoda</taxon>
        <taxon>Heterobranchia</taxon>
        <taxon>Euthyneura</taxon>
        <taxon>Panpulmonata</taxon>
        <taxon>Sacoglossa</taxon>
        <taxon>Placobranchoidea</taxon>
        <taxon>Plakobranchidae</taxon>
        <taxon>Elysia</taxon>
    </lineage>
</organism>
<dbReference type="SUPFAM" id="SSF52540">
    <property type="entry name" value="P-loop containing nucleoside triphosphate hydrolases"/>
    <property type="match status" value="1"/>
</dbReference>
<dbReference type="GO" id="GO:0005524">
    <property type="term" value="F:ATP binding"/>
    <property type="evidence" value="ECO:0007669"/>
    <property type="project" value="UniProtKB-UniRule"/>
</dbReference>
<evidence type="ECO:0000256" key="1">
    <source>
        <dbReference type="ARBA" id="ARBA00004245"/>
    </source>
</evidence>
<reference evidence="9 10" key="1">
    <citation type="submission" date="2019-01" db="EMBL/GenBank/DDBJ databases">
        <title>A draft genome assembly of the solar-powered sea slug Elysia chlorotica.</title>
        <authorList>
            <person name="Cai H."/>
            <person name="Li Q."/>
            <person name="Fang X."/>
            <person name="Li J."/>
            <person name="Curtis N.E."/>
            <person name="Altenburger A."/>
            <person name="Shibata T."/>
            <person name="Feng M."/>
            <person name="Maeda T."/>
            <person name="Schwartz J.A."/>
            <person name="Shigenobu S."/>
            <person name="Lundholm N."/>
            <person name="Nishiyama T."/>
            <person name="Yang H."/>
            <person name="Hasebe M."/>
            <person name="Li S."/>
            <person name="Pierce S.K."/>
            <person name="Wang J."/>
        </authorList>
    </citation>
    <scope>NUCLEOTIDE SEQUENCE [LARGE SCALE GENOMIC DNA]</scope>
    <source>
        <strain evidence="9">EC2010</strain>
        <tissue evidence="9">Whole organism of an adult</tissue>
    </source>
</reference>
<dbReference type="SMART" id="SM00129">
    <property type="entry name" value="KISc"/>
    <property type="match status" value="1"/>
</dbReference>
<evidence type="ECO:0000313" key="9">
    <source>
        <dbReference type="EMBL" id="RUS85475.1"/>
    </source>
</evidence>
<dbReference type="GO" id="GO:0008017">
    <property type="term" value="F:microtubule binding"/>
    <property type="evidence" value="ECO:0007669"/>
    <property type="project" value="InterPro"/>
</dbReference>
<dbReference type="STRING" id="188477.A0A433TVA1"/>
<comment type="caution">
    <text evidence="9">The sequence shown here is derived from an EMBL/GenBank/DDBJ whole genome shotgun (WGS) entry which is preliminary data.</text>
</comment>
<sequence>MPSETVSVRVVAKCRPLTQDEQEKGGNSVITLNGEKVKVNCAGKESLFSLDGTFGPEQTNKHVYEGAVKSLLQGAIDGYNVSIMAFGATGSGKSHLMNGSEEDPGIIPILTQNLFRHIRERNNKEFMVTVSHVEILDEKMTDLLN</sequence>
<dbReference type="GO" id="GO:0007018">
    <property type="term" value="P:microtubule-based movement"/>
    <property type="evidence" value="ECO:0007669"/>
    <property type="project" value="InterPro"/>
</dbReference>
<dbReference type="PANTHER" id="PTHR47968:SF75">
    <property type="entry name" value="CENTROMERE-ASSOCIATED PROTEIN E"/>
    <property type="match status" value="1"/>
</dbReference>
<dbReference type="GO" id="GO:0005856">
    <property type="term" value="C:cytoskeleton"/>
    <property type="evidence" value="ECO:0007669"/>
    <property type="project" value="UniProtKB-SubCell"/>
</dbReference>
<dbReference type="PROSITE" id="PS50067">
    <property type="entry name" value="KINESIN_MOTOR_2"/>
    <property type="match status" value="1"/>
</dbReference>
<name>A0A433TVA1_ELYCH</name>
<feature type="binding site" evidence="7">
    <location>
        <begin position="87"/>
        <end position="94"/>
    </location>
    <ligand>
        <name>ATP</name>
        <dbReference type="ChEBI" id="CHEBI:30616"/>
    </ligand>
</feature>
<dbReference type="Pfam" id="PF00225">
    <property type="entry name" value="Kinesin"/>
    <property type="match status" value="1"/>
</dbReference>
<evidence type="ECO:0000256" key="2">
    <source>
        <dbReference type="ARBA" id="ARBA00022741"/>
    </source>
</evidence>
<evidence type="ECO:0000256" key="3">
    <source>
        <dbReference type="ARBA" id="ARBA00022840"/>
    </source>
</evidence>
<accession>A0A433TVA1</accession>
<evidence type="ECO:0000256" key="4">
    <source>
        <dbReference type="ARBA" id="ARBA00023054"/>
    </source>
</evidence>
<proteinExistence type="inferred from homology"/>
<dbReference type="Proteomes" id="UP000271974">
    <property type="component" value="Unassembled WGS sequence"/>
</dbReference>
<dbReference type="PANTHER" id="PTHR47968">
    <property type="entry name" value="CENTROMERE PROTEIN E"/>
    <property type="match status" value="1"/>
</dbReference>
<keyword evidence="6" id="KW-0963">Cytoplasm</keyword>
<dbReference type="InterPro" id="IPR036961">
    <property type="entry name" value="Kinesin_motor_dom_sf"/>
</dbReference>
<dbReference type="GO" id="GO:0003777">
    <property type="term" value="F:microtubule motor activity"/>
    <property type="evidence" value="ECO:0007669"/>
    <property type="project" value="InterPro"/>
</dbReference>
<gene>
    <name evidence="9" type="ORF">EGW08_006751</name>
</gene>
<dbReference type="InterPro" id="IPR027640">
    <property type="entry name" value="Kinesin-like_fam"/>
</dbReference>
<dbReference type="InterPro" id="IPR001752">
    <property type="entry name" value="Kinesin_motor_dom"/>
</dbReference>
<evidence type="ECO:0000313" key="10">
    <source>
        <dbReference type="Proteomes" id="UP000271974"/>
    </source>
</evidence>
<protein>
    <recommendedName>
        <fullName evidence="8">Kinesin motor domain-containing protein</fullName>
    </recommendedName>
</protein>
<dbReference type="EMBL" id="RQTK01000168">
    <property type="protein sequence ID" value="RUS85475.1"/>
    <property type="molecule type" value="Genomic_DNA"/>
</dbReference>
<feature type="non-terminal residue" evidence="9">
    <location>
        <position position="145"/>
    </location>
</feature>
<comment type="subcellular location">
    <subcellularLocation>
        <location evidence="1">Cytoplasm</location>
        <location evidence="1">Cytoskeleton</location>
    </subcellularLocation>
</comment>
<comment type="similarity">
    <text evidence="7">Belongs to the TRAFAC class myosin-kinesin ATPase superfamily. Kinesin family.</text>
</comment>
<feature type="domain" description="Kinesin motor" evidence="8">
    <location>
        <begin position="7"/>
        <end position="145"/>
    </location>
</feature>
<evidence type="ECO:0000256" key="6">
    <source>
        <dbReference type="ARBA" id="ARBA00023212"/>
    </source>
</evidence>
<evidence type="ECO:0000256" key="5">
    <source>
        <dbReference type="ARBA" id="ARBA00023175"/>
    </source>
</evidence>
<evidence type="ECO:0000259" key="8">
    <source>
        <dbReference type="PROSITE" id="PS50067"/>
    </source>
</evidence>
<dbReference type="Gene3D" id="3.40.850.10">
    <property type="entry name" value="Kinesin motor domain"/>
    <property type="match status" value="1"/>
</dbReference>
<keyword evidence="5 7" id="KW-0505">Motor protein</keyword>
<keyword evidence="10" id="KW-1185">Reference proteome</keyword>